<dbReference type="Proteomes" id="UP001445335">
    <property type="component" value="Unassembled WGS sequence"/>
</dbReference>
<evidence type="ECO:0000256" key="1">
    <source>
        <dbReference type="ARBA" id="ARBA00007454"/>
    </source>
</evidence>
<dbReference type="InterPro" id="IPR036390">
    <property type="entry name" value="WH_DNA-bd_sf"/>
</dbReference>
<evidence type="ECO:0000313" key="4">
    <source>
        <dbReference type="EMBL" id="KAK9843798.1"/>
    </source>
</evidence>
<name>A0AAW1SEG7_9CHLO</name>
<feature type="domain" description="PCI" evidence="3">
    <location>
        <begin position="224"/>
        <end position="388"/>
    </location>
</feature>
<dbReference type="GO" id="GO:0030163">
    <property type="term" value="P:protein catabolic process"/>
    <property type="evidence" value="ECO:0007669"/>
    <property type="project" value="UniProtKB-ARBA"/>
</dbReference>
<evidence type="ECO:0000259" key="3">
    <source>
        <dbReference type="PROSITE" id="PS50250"/>
    </source>
</evidence>
<evidence type="ECO:0000256" key="2">
    <source>
        <dbReference type="ARBA" id="ARBA00022942"/>
    </source>
</evidence>
<sequence length="419" mass="46005">MAEAELQERLKTADEQAPGEAVVTLQSIISGAQPSTAEVIKVKEQAIQKLGDLYAKQKDAAALRRLLTDLRPLFASIPKAKTAKIVRTIIETIARVPDSTQLQLEVCKEQVEWARAEKRMFLRQRIEARLATLYLGAKDYPAALALISRLLVEVKRLDDKLLLVDIHLLESRTHHALRNVPKAKAALTAARTAANAIYVPPGLQAEIDTQSGALHAEEHDYKTAFSYFFEAFEALASLDDPRAVLALKHMLLCKVMMKDAEEVPGIVASKAGLKHAGAEVDAMRAVAKAAQERSLQAFDAAMSEHGAQLREDPIVHVHLQALYDTLLEGNLLRLIEPFSRVEIAHLAHLIKLPFDTVLAKLSQMILDKKFAGTLDQGAGCLEVFDEPPPDGVYPAALGTFDNIGRVVDTLFQRSLKVAS</sequence>
<organism evidence="4 5">
    <name type="scientific">Elliptochloris bilobata</name>
    <dbReference type="NCBI Taxonomy" id="381761"/>
    <lineage>
        <taxon>Eukaryota</taxon>
        <taxon>Viridiplantae</taxon>
        <taxon>Chlorophyta</taxon>
        <taxon>core chlorophytes</taxon>
        <taxon>Trebouxiophyceae</taxon>
        <taxon>Trebouxiophyceae incertae sedis</taxon>
        <taxon>Elliptochloris clade</taxon>
        <taxon>Elliptochloris</taxon>
    </lineage>
</organism>
<keyword evidence="5" id="KW-1185">Reference proteome</keyword>
<dbReference type="SMART" id="SM00753">
    <property type="entry name" value="PAM"/>
    <property type="match status" value="1"/>
</dbReference>
<dbReference type="FunFam" id="1.25.40.570:FF:000007">
    <property type="entry name" value="26S proteasome non-ATPase regulatory subunit 11"/>
    <property type="match status" value="1"/>
</dbReference>
<dbReference type="PANTHER" id="PTHR10678">
    <property type="entry name" value="26S PROTEASOME NON-ATPASE REGULATORY SUBUNIT 11/COP9 SIGNALOSOME COMPLEX SUBUNIT 2"/>
    <property type="match status" value="1"/>
</dbReference>
<dbReference type="GO" id="GO:0000502">
    <property type="term" value="C:proteasome complex"/>
    <property type="evidence" value="ECO:0007669"/>
    <property type="project" value="UniProtKB-KW"/>
</dbReference>
<comment type="caution">
    <text evidence="4">The sequence shown here is derived from an EMBL/GenBank/DDBJ whole genome shotgun (WGS) entry which is preliminary data.</text>
</comment>
<dbReference type="InterPro" id="IPR040780">
    <property type="entry name" value="Rpn6_C_helix"/>
</dbReference>
<keyword evidence="2" id="KW-0647">Proteasome</keyword>
<gene>
    <name evidence="4" type="ORF">WJX81_006798</name>
</gene>
<protein>
    <recommendedName>
        <fullName evidence="3">PCI domain-containing protein</fullName>
    </recommendedName>
</protein>
<reference evidence="4 5" key="1">
    <citation type="journal article" date="2024" name="Nat. Commun.">
        <title>Phylogenomics reveals the evolutionary origins of lichenization in chlorophyte algae.</title>
        <authorList>
            <person name="Puginier C."/>
            <person name="Libourel C."/>
            <person name="Otte J."/>
            <person name="Skaloud P."/>
            <person name="Haon M."/>
            <person name="Grisel S."/>
            <person name="Petersen M."/>
            <person name="Berrin J.G."/>
            <person name="Delaux P.M."/>
            <person name="Dal Grande F."/>
            <person name="Keller J."/>
        </authorList>
    </citation>
    <scope>NUCLEOTIDE SEQUENCE [LARGE SCALE GENOMIC DNA]</scope>
    <source>
        <strain evidence="4 5">SAG 245.80</strain>
    </source>
</reference>
<dbReference type="InterPro" id="IPR000717">
    <property type="entry name" value="PCI_dom"/>
</dbReference>
<dbReference type="SUPFAM" id="SSF46785">
    <property type="entry name" value="Winged helix' DNA-binding domain"/>
    <property type="match status" value="1"/>
</dbReference>
<dbReference type="Pfam" id="PF18503">
    <property type="entry name" value="RPN6_C_helix"/>
    <property type="match status" value="1"/>
</dbReference>
<dbReference type="InterPro" id="IPR050871">
    <property type="entry name" value="26S_Proteasome/COP9_Components"/>
</dbReference>
<dbReference type="InterPro" id="IPR040773">
    <property type="entry name" value="Rpn6_N"/>
</dbReference>
<dbReference type="PROSITE" id="PS50250">
    <property type="entry name" value="PCI"/>
    <property type="match status" value="1"/>
</dbReference>
<dbReference type="AlphaFoldDB" id="A0AAW1SEG7"/>
<dbReference type="Gene3D" id="1.25.40.570">
    <property type="match status" value="1"/>
</dbReference>
<dbReference type="EMBL" id="JALJOU010000005">
    <property type="protein sequence ID" value="KAK9843798.1"/>
    <property type="molecule type" value="Genomic_DNA"/>
</dbReference>
<dbReference type="Pfam" id="PF01399">
    <property type="entry name" value="PCI"/>
    <property type="match status" value="1"/>
</dbReference>
<dbReference type="InterPro" id="IPR011990">
    <property type="entry name" value="TPR-like_helical_dom_sf"/>
</dbReference>
<dbReference type="Pfam" id="PF18055">
    <property type="entry name" value="RPN6_N"/>
    <property type="match status" value="1"/>
</dbReference>
<dbReference type="SMART" id="SM00088">
    <property type="entry name" value="PINT"/>
    <property type="match status" value="1"/>
</dbReference>
<comment type="similarity">
    <text evidence="1">Belongs to the proteasome subunit S9 family.</text>
</comment>
<accession>A0AAW1SEG7</accession>
<evidence type="ECO:0000313" key="5">
    <source>
        <dbReference type="Proteomes" id="UP001445335"/>
    </source>
</evidence>
<dbReference type="SUPFAM" id="SSF48452">
    <property type="entry name" value="TPR-like"/>
    <property type="match status" value="1"/>
</dbReference>
<proteinExistence type="inferred from homology"/>